<reference evidence="1" key="1">
    <citation type="journal article" date="2023" name="Insect Mol. Biol.">
        <title>Genome sequencing provides insights into the evolution of gene families encoding plant cell wall-degrading enzymes in longhorned beetles.</title>
        <authorList>
            <person name="Shin N.R."/>
            <person name="Okamura Y."/>
            <person name="Kirsch R."/>
            <person name="Pauchet Y."/>
        </authorList>
    </citation>
    <scope>NUCLEOTIDE SEQUENCE</scope>
    <source>
        <strain evidence="1">MMC_N1</strain>
    </source>
</reference>
<dbReference type="Proteomes" id="UP001162164">
    <property type="component" value="Unassembled WGS sequence"/>
</dbReference>
<evidence type="ECO:0000313" key="2">
    <source>
        <dbReference type="Proteomes" id="UP001162164"/>
    </source>
</evidence>
<organism evidence="1 2">
    <name type="scientific">Molorchus minor</name>
    <dbReference type="NCBI Taxonomy" id="1323400"/>
    <lineage>
        <taxon>Eukaryota</taxon>
        <taxon>Metazoa</taxon>
        <taxon>Ecdysozoa</taxon>
        <taxon>Arthropoda</taxon>
        <taxon>Hexapoda</taxon>
        <taxon>Insecta</taxon>
        <taxon>Pterygota</taxon>
        <taxon>Neoptera</taxon>
        <taxon>Endopterygota</taxon>
        <taxon>Coleoptera</taxon>
        <taxon>Polyphaga</taxon>
        <taxon>Cucujiformia</taxon>
        <taxon>Chrysomeloidea</taxon>
        <taxon>Cerambycidae</taxon>
        <taxon>Lamiinae</taxon>
        <taxon>Monochamini</taxon>
        <taxon>Molorchus</taxon>
    </lineage>
</organism>
<comment type="caution">
    <text evidence="1">The sequence shown here is derived from an EMBL/GenBank/DDBJ whole genome shotgun (WGS) entry which is preliminary data.</text>
</comment>
<name>A0ABQ9IPV2_9CUCU</name>
<evidence type="ECO:0000313" key="1">
    <source>
        <dbReference type="EMBL" id="KAJ8946503.1"/>
    </source>
</evidence>
<proteinExistence type="predicted"/>
<evidence type="ECO:0008006" key="3">
    <source>
        <dbReference type="Google" id="ProtNLM"/>
    </source>
</evidence>
<dbReference type="EMBL" id="JAPWTJ010004285">
    <property type="protein sequence ID" value="KAJ8946503.1"/>
    <property type="molecule type" value="Genomic_DNA"/>
</dbReference>
<gene>
    <name evidence="1" type="ORF">NQ317_006746</name>
</gene>
<feature type="non-terminal residue" evidence="1">
    <location>
        <position position="139"/>
    </location>
</feature>
<protein>
    <recommendedName>
        <fullName evidence="3">Endonuclease-reverse transcriptase</fullName>
    </recommendedName>
</protein>
<sequence>TRFCKLNHRTQKWNLKKADWSAYYTHSELLYGEENNTNDYKTFIDKVNLLAEASIPTYKKHPTTRSRGKPWWNRECDEAVHRRKEKYRIYKNNPNQDNLLQYKEQDAITKRTIKQEKRKGWHSYCLSLNKQTPIKEVWK</sequence>
<keyword evidence="2" id="KW-1185">Reference proteome</keyword>
<feature type="non-terminal residue" evidence="1">
    <location>
        <position position="1"/>
    </location>
</feature>
<accession>A0ABQ9IPV2</accession>